<dbReference type="AlphaFoldDB" id="A0A1I8GDZ4"/>
<evidence type="ECO:0000313" key="8">
    <source>
        <dbReference type="WBParaSite" id="maker-uti_cns_0001553-snap-gene-0.3-mRNA-1"/>
    </source>
</evidence>
<evidence type="ECO:0000256" key="2">
    <source>
        <dbReference type="ARBA" id="ARBA00006070"/>
    </source>
</evidence>
<proteinExistence type="inferred from homology"/>
<keyword evidence="3" id="KW-0812">Transmembrane</keyword>
<protein>
    <recommendedName>
        <fullName evidence="6">Protein RER1</fullName>
    </recommendedName>
</protein>
<keyword evidence="7" id="KW-1185">Reference proteome</keyword>
<evidence type="ECO:0000313" key="7">
    <source>
        <dbReference type="Proteomes" id="UP000095280"/>
    </source>
</evidence>
<dbReference type="InterPro" id="IPR004932">
    <property type="entry name" value="Rer1"/>
</dbReference>
<dbReference type="OrthoDB" id="448250at2759"/>
<dbReference type="WBParaSite" id="maker-uti_cns_0001553-snap-gene-0.3-mRNA-1">
    <property type="protein sequence ID" value="maker-uti_cns_0001553-snap-gene-0.3-mRNA-1"/>
    <property type="gene ID" value="maker-uti_cns_0001553-snap-gene-0.3"/>
</dbReference>
<name>A0A1I8GDZ4_9PLAT</name>
<dbReference type="GO" id="GO:0005783">
    <property type="term" value="C:endoplasmic reticulum"/>
    <property type="evidence" value="ECO:0007669"/>
    <property type="project" value="GOC"/>
</dbReference>
<comment type="function">
    <text evidence="6">Involved in the retrieval of endoplasmic reticulum membrane proteins from the early Golgi compartment.</text>
</comment>
<dbReference type="PIRSF" id="PIRSF016013">
    <property type="entry name" value="AtER_Rer1p"/>
    <property type="match status" value="1"/>
</dbReference>
<evidence type="ECO:0000256" key="4">
    <source>
        <dbReference type="ARBA" id="ARBA00022989"/>
    </source>
</evidence>
<evidence type="ECO:0000256" key="6">
    <source>
        <dbReference type="PIRNR" id="PIRNR016013"/>
    </source>
</evidence>
<organism evidence="7 8">
    <name type="scientific">Macrostomum lignano</name>
    <dbReference type="NCBI Taxonomy" id="282301"/>
    <lineage>
        <taxon>Eukaryota</taxon>
        <taxon>Metazoa</taxon>
        <taxon>Spiralia</taxon>
        <taxon>Lophotrochozoa</taxon>
        <taxon>Platyhelminthes</taxon>
        <taxon>Rhabditophora</taxon>
        <taxon>Macrostomorpha</taxon>
        <taxon>Macrostomida</taxon>
        <taxon>Macrostomidae</taxon>
        <taxon>Macrostomum</taxon>
    </lineage>
</organism>
<dbReference type="GO" id="GO:0000139">
    <property type="term" value="C:Golgi membrane"/>
    <property type="evidence" value="ECO:0007669"/>
    <property type="project" value="TreeGrafter"/>
</dbReference>
<evidence type="ECO:0000256" key="3">
    <source>
        <dbReference type="ARBA" id="ARBA00022692"/>
    </source>
</evidence>
<comment type="subcellular location">
    <subcellularLocation>
        <location evidence="1">Membrane</location>
        <topology evidence="1">Multi-pass membrane protein</topology>
    </subcellularLocation>
</comment>
<dbReference type="PANTHER" id="PTHR10743">
    <property type="entry name" value="PROTEIN RER1"/>
    <property type="match status" value="1"/>
</dbReference>
<comment type="similarity">
    <text evidence="2 6">Belongs to the RER1 family.</text>
</comment>
<dbReference type="GO" id="GO:0006890">
    <property type="term" value="P:retrograde vesicle-mediated transport, Golgi to endoplasmic reticulum"/>
    <property type="evidence" value="ECO:0007669"/>
    <property type="project" value="TreeGrafter"/>
</dbReference>
<accession>A0A1I8GDZ4</accession>
<sequence>MIDDLKSEQATKPPSAVSAFWHNISMRYQAALDKCTPFTTGRWVGFCLLFLLFALRIILVQGFYIIAYALGIYLLNLLIGFLTPMDAVSLDEDGPSLPTRASEEFRPFIRRLPEFKFWYSSTRATVISLFCTLVPAFDIPVFWPILVMYFFLLFTLTMKRQIKHMIKHRYIPFTYGKPQHKGREDNASPVGSQHAAKS</sequence>
<dbReference type="GO" id="GO:0006621">
    <property type="term" value="P:protein retention in ER lumen"/>
    <property type="evidence" value="ECO:0007669"/>
    <property type="project" value="TreeGrafter"/>
</dbReference>
<reference evidence="8" key="1">
    <citation type="submission" date="2016-11" db="UniProtKB">
        <authorList>
            <consortium name="WormBaseParasite"/>
        </authorList>
    </citation>
    <scope>IDENTIFICATION</scope>
</reference>
<keyword evidence="4" id="KW-1133">Transmembrane helix</keyword>
<keyword evidence="5 6" id="KW-0472">Membrane</keyword>
<dbReference type="STRING" id="282301.A0A1I8GDZ4"/>
<evidence type="ECO:0000256" key="1">
    <source>
        <dbReference type="ARBA" id="ARBA00004141"/>
    </source>
</evidence>
<dbReference type="PANTHER" id="PTHR10743:SF0">
    <property type="entry name" value="PROTEIN RER1"/>
    <property type="match status" value="1"/>
</dbReference>
<dbReference type="Pfam" id="PF03248">
    <property type="entry name" value="Rer1"/>
    <property type="match status" value="1"/>
</dbReference>
<dbReference type="Proteomes" id="UP000095280">
    <property type="component" value="Unplaced"/>
</dbReference>
<evidence type="ECO:0000256" key="5">
    <source>
        <dbReference type="ARBA" id="ARBA00023136"/>
    </source>
</evidence>